<feature type="transmembrane region" description="Helical" evidence="6">
    <location>
        <begin position="204"/>
        <end position="226"/>
    </location>
</feature>
<reference evidence="8 9" key="1">
    <citation type="submission" date="2022-09" db="EMBL/GenBank/DDBJ databases">
        <authorList>
            <person name="Han X.L."/>
            <person name="Wang Q."/>
            <person name="Lu T."/>
        </authorList>
    </citation>
    <scope>NUCLEOTIDE SEQUENCE [LARGE SCALE GENOMIC DNA]</scope>
    <source>
        <strain evidence="8 9">WQ 127069</strain>
    </source>
</reference>
<dbReference type="Gene3D" id="1.20.1250.20">
    <property type="entry name" value="MFS general substrate transporter like domains"/>
    <property type="match status" value="2"/>
</dbReference>
<keyword evidence="2" id="KW-0813">Transport</keyword>
<feature type="transmembrane region" description="Helical" evidence="6">
    <location>
        <begin position="75"/>
        <end position="94"/>
    </location>
</feature>
<dbReference type="CDD" id="cd17319">
    <property type="entry name" value="MFS_ExuT_GudP_like"/>
    <property type="match status" value="1"/>
</dbReference>
<comment type="subcellular location">
    <subcellularLocation>
        <location evidence="1">Cell membrane</location>
        <topology evidence="1">Multi-pass membrane protein</topology>
    </subcellularLocation>
</comment>
<protein>
    <submittedName>
        <fullName evidence="8">MFS transporter</fullName>
    </submittedName>
</protein>
<evidence type="ECO:0000256" key="2">
    <source>
        <dbReference type="ARBA" id="ARBA00022448"/>
    </source>
</evidence>
<dbReference type="InterPro" id="IPR020846">
    <property type="entry name" value="MFS_dom"/>
</dbReference>
<name>A0ABT2UD02_9BACL</name>
<evidence type="ECO:0000259" key="7">
    <source>
        <dbReference type="PROSITE" id="PS50850"/>
    </source>
</evidence>
<evidence type="ECO:0000256" key="4">
    <source>
        <dbReference type="ARBA" id="ARBA00022989"/>
    </source>
</evidence>
<dbReference type="PROSITE" id="PS50850">
    <property type="entry name" value="MFS"/>
    <property type="match status" value="1"/>
</dbReference>
<feature type="transmembrane region" description="Helical" evidence="6">
    <location>
        <begin position="135"/>
        <end position="157"/>
    </location>
</feature>
<dbReference type="Pfam" id="PF07690">
    <property type="entry name" value="MFS_1"/>
    <property type="match status" value="1"/>
</dbReference>
<dbReference type="SUPFAM" id="SSF103473">
    <property type="entry name" value="MFS general substrate transporter"/>
    <property type="match status" value="1"/>
</dbReference>
<feature type="transmembrane region" description="Helical" evidence="6">
    <location>
        <begin position="163"/>
        <end position="183"/>
    </location>
</feature>
<feature type="domain" description="Major facilitator superfamily (MFS) profile" evidence="7">
    <location>
        <begin position="9"/>
        <end position="391"/>
    </location>
</feature>
<evidence type="ECO:0000256" key="3">
    <source>
        <dbReference type="ARBA" id="ARBA00022692"/>
    </source>
</evidence>
<evidence type="ECO:0000256" key="1">
    <source>
        <dbReference type="ARBA" id="ARBA00004651"/>
    </source>
</evidence>
<dbReference type="PANTHER" id="PTHR11662:SF399">
    <property type="entry name" value="FI19708P1-RELATED"/>
    <property type="match status" value="1"/>
</dbReference>
<feature type="transmembrane region" description="Helical" evidence="6">
    <location>
        <begin position="276"/>
        <end position="295"/>
    </location>
</feature>
<dbReference type="InterPro" id="IPR050382">
    <property type="entry name" value="MFS_Na/Anion_cotransporter"/>
</dbReference>
<dbReference type="InterPro" id="IPR011701">
    <property type="entry name" value="MFS"/>
</dbReference>
<keyword evidence="3 6" id="KW-0812">Transmembrane</keyword>
<proteinExistence type="predicted"/>
<comment type="caution">
    <text evidence="8">The sequence shown here is derived from an EMBL/GenBank/DDBJ whole genome shotgun (WGS) entry which is preliminary data.</text>
</comment>
<sequence>MVTKNKYFLIFILFLGWLIASLDRAVMSFVMIPLANEFSLDSSLTGVILSAFFLGFILVQIPAGYLADRWGARKVLLVAVVSWSVFTGLTGLAWSVTSLIVLRFLFGLFEGFFPSASSIAVAENFPLTQRARAKTVVLLGSGIGQIVAAVAGVALLASVGWRSLFGLLGAFGLVIFILYWFGLARKKEAEANNSVKQVPVRAMLKNPLIWSLTITSMGIYIVNWGIASWMPIYLVQSRGLSMTEMGTLVAISGFVMLLSSFAVAYILDKFTGKERYFVVGGAVLAAVFLYLLAIAPTPVMAVVYQTLAQITCSFVTFTVLTQPLKRFPKESIGTANGIVNMGGQIGSFISPMAVGFIVNASGGSYYVAFIFLAACVLVSAVAGATIPVIKTPDTSKQEPDISKQEPVAGS</sequence>
<dbReference type="RefSeq" id="WP_262683901.1">
    <property type="nucleotide sequence ID" value="NZ_JAOQIO010000024.1"/>
</dbReference>
<dbReference type="Proteomes" id="UP001652445">
    <property type="component" value="Unassembled WGS sequence"/>
</dbReference>
<organism evidence="8 9">
    <name type="scientific">Paenibacillus baimaensis</name>
    <dbReference type="NCBI Taxonomy" id="2982185"/>
    <lineage>
        <taxon>Bacteria</taxon>
        <taxon>Bacillati</taxon>
        <taxon>Bacillota</taxon>
        <taxon>Bacilli</taxon>
        <taxon>Bacillales</taxon>
        <taxon>Paenibacillaceae</taxon>
        <taxon>Paenibacillus</taxon>
    </lineage>
</organism>
<gene>
    <name evidence="8" type="ORF">OB236_10260</name>
</gene>
<feature type="transmembrane region" description="Helical" evidence="6">
    <location>
        <begin position="332"/>
        <end position="358"/>
    </location>
</feature>
<evidence type="ECO:0000313" key="8">
    <source>
        <dbReference type="EMBL" id="MCU6792511.1"/>
    </source>
</evidence>
<keyword evidence="4 6" id="KW-1133">Transmembrane helix</keyword>
<feature type="transmembrane region" description="Helical" evidence="6">
    <location>
        <begin position="44"/>
        <end position="63"/>
    </location>
</feature>
<dbReference type="PANTHER" id="PTHR11662">
    <property type="entry name" value="SOLUTE CARRIER FAMILY 17"/>
    <property type="match status" value="1"/>
</dbReference>
<feature type="transmembrane region" description="Helical" evidence="6">
    <location>
        <begin position="246"/>
        <end position="267"/>
    </location>
</feature>
<keyword evidence="5 6" id="KW-0472">Membrane</keyword>
<evidence type="ECO:0000313" key="9">
    <source>
        <dbReference type="Proteomes" id="UP001652445"/>
    </source>
</evidence>
<evidence type="ECO:0000256" key="5">
    <source>
        <dbReference type="ARBA" id="ARBA00023136"/>
    </source>
</evidence>
<feature type="transmembrane region" description="Helical" evidence="6">
    <location>
        <begin position="364"/>
        <end position="389"/>
    </location>
</feature>
<evidence type="ECO:0000256" key="6">
    <source>
        <dbReference type="SAM" id="Phobius"/>
    </source>
</evidence>
<feature type="transmembrane region" description="Helical" evidence="6">
    <location>
        <begin position="100"/>
        <end position="123"/>
    </location>
</feature>
<accession>A0ABT2UD02</accession>
<dbReference type="EMBL" id="JAOQIO010000024">
    <property type="protein sequence ID" value="MCU6792511.1"/>
    <property type="molecule type" value="Genomic_DNA"/>
</dbReference>
<keyword evidence="9" id="KW-1185">Reference proteome</keyword>
<dbReference type="InterPro" id="IPR036259">
    <property type="entry name" value="MFS_trans_sf"/>
</dbReference>